<dbReference type="PANTHER" id="PTHR14484">
    <property type="entry name" value="COILED-COIL DOMAIN-CONTAINING PROTEIN 71"/>
    <property type="match status" value="1"/>
</dbReference>
<evidence type="ECO:0000256" key="2">
    <source>
        <dbReference type="SAM" id="MobiDB-lite"/>
    </source>
</evidence>
<sequence length="453" mass="48021">MSVVVQHVEEKAVHSWSRISTAGKKALEEALLVFNPMSQDLNATEAQLVAFLQGLRDDGFQPTILRSGDVYGYSSCTANPPSQTKLQARATNPASTSPPASAPQTAVQLPAGRATLLSMPLSGRLAKGSTPALAKHDTTNLLLSSLKQSSASHTSGTTVGFPAHLYPGVYPAMRLSVVLEALVPLKTHMPCLGAKHKPQSLQLSLADSPLKLRKGSGKGPGNPQLKAPRKATSKGPKCLTPKVPGAGLRRGTGPKSKTYKATGSLSGLQIKGDSDPGTKTAKAKAARTLTKAAHAQANVIVARTQAKAAQARGKVVRVMGKVKTMVAQAKAKAKAVQAKAKVSWTQPRGRGRPKGSVQARTARNGQKSCSEIVGQKRKKAEETKDLLPKKRTRLGPRSKVWVGPGTAKLLKSRAIKVDRQSSDEEVRQWAQRILHVNLSPIIRLQPLLSCSAS</sequence>
<evidence type="ECO:0000313" key="3">
    <source>
        <dbReference type="EMBL" id="JAV43333.1"/>
    </source>
</evidence>
<dbReference type="CTD" id="64925"/>
<feature type="region of interest" description="Disordered" evidence="2">
    <location>
        <begin position="81"/>
        <end position="105"/>
    </location>
</feature>
<dbReference type="Ensembl" id="ENSCCNT00000004663.1">
    <property type="protein sequence ID" value="ENSCCNP00000003547.1"/>
    <property type="gene ID" value="ENSCCNG00000003806.1"/>
</dbReference>
<feature type="compositionally biased region" description="Polar residues" evidence="2">
    <location>
        <begin position="358"/>
        <end position="369"/>
    </location>
</feature>
<reference evidence="5" key="3">
    <citation type="submission" date="2025-04" db="UniProtKB">
        <authorList>
            <consortium name="RefSeq"/>
        </authorList>
    </citation>
    <scope>IDENTIFICATION</scope>
    <source>
        <tissue evidence="5">Leukocyte</tissue>
    </source>
</reference>
<proteinExistence type="predicted"/>
<dbReference type="OrthoDB" id="8522252at2759"/>
<evidence type="ECO:0000313" key="4">
    <source>
        <dbReference type="Ensembl" id="ENSCCNP00000003547.1"/>
    </source>
</evidence>
<dbReference type="AlphaFoldDB" id="A0A250YI78"/>
<dbReference type="PANTHER" id="PTHR14484:SF0">
    <property type="entry name" value="COILED-COIL DOMAIN-CONTAINING PROTEIN 71"/>
    <property type="match status" value="1"/>
</dbReference>
<reference evidence="3" key="1">
    <citation type="journal article" date="2017" name="G3 (Bethesda)">
        <title>De Novo Genome and Transcriptome Assembly of the Canadian Beaver (Castor canadensis).</title>
        <authorList>
            <person name="Lok S."/>
            <person name="Paton T.A."/>
            <person name="Wang Z."/>
            <person name="Kaur G."/>
            <person name="Walker S."/>
            <person name="Yuen R.K."/>
            <person name="Sung W.W."/>
            <person name="Whitney J."/>
            <person name="Buchanan J.A."/>
            <person name="Trost B."/>
            <person name="Singh N."/>
            <person name="Apresto B."/>
            <person name="Chen N."/>
            <person name="Coole M."/>
            <person name="Dawson T.J."/>
            <person name="Ho K.Y."/>
            <person name="Hu Z."/>
            <person name="Pullenayegum S."/>
            <person name="Samler K."/>
            <person name="Shipstone A."/>
            <person name="Tsoi F."/>
            <person name="Wang T."/>
            <person name="Pereira S.L."/>
            <person name="Rostami P."/>
            <person name="Ryan C.A."/>
            <person name="Tong A.H."/>
            <person name="Ng K."/>
            <person name="Sundaravadanam Y."/>
            <person name="Simpson J.T."/>
            <person name="Lim B.K."/>
            <person name="Engstrom M.D."/>
            <person name="Dutton C.J."/>
            <person name="Kerr K.C."/>
            <person name="Franke M."/>
            <person name="Rapley W."/>
            <person name="Wintle R.F."/>
            <person name="Scherer S.W."/>
        </authorList>
    </citation>
    <scope>NUCLEOTIDE SEQUENCE</scope>
    <source>
        <strain evidence="3">Ward</strain>
        <tissue evidence="3">Leukocyte</tissue>
    </source>
</reference>
<gene>
    <name evidence="3" type="primary">CCDC71</name>
    <name evidence="4 5" type="synonym">Ccdc71</name>
</gene>
<dbReference type="Pfam" id="PF15374">
    <property type="entry name" value="CCDC71L"/>
    <property type="match status" value="1"/>
</dbReference>
<evidence type="ECO:0000256" key="1">
    <source>
        <dbReference type="ARBA" id="ARBA00022553"/>
    </source>
</evidence>
<evidence type="ECO:0000313" key="5">
    <source>
        <dbReference type="RefSeq" id="XP_020027853.1"/>
    </source>
</evidence>
<feature type="region of interest" description="Disordered" evidence="2">
    <location>
        <begin position="339"/>
        <end position="384"/>
    </location>
</feature>
<keyword evidence="1" id="KW-0597">Phosphoprotein</keyword>
<feature type="compositionally biased region" description="Low complexity" evidence="2">
    <location>
        <begin position="88"/>
        <end position="105"/>
    </location>
</feature>
<dbReference type="KEGG" id="ccan:109691969"/>
<protein>
    <submittedName>
        <fullName evidence="3 5">Coiled-coil domain-containing protein 71</fullName>
    </submittedName>
</protein>
<accession>A0A250YI78</accession>
<dbReference type="RefSeq" id="XP_020027853.1">
    <property type="nucleotide sequence ID" value="XM_020172264.1"/>
</dbReference>
<organism evidence="3">
    <name type="scientific">Castor canadensis</name>
    <name type="common">American beaver</name>
    <dbReference type="NCBI Taxonomy" id="51338"/>
    <lineage>
        <taxon>Eukaryota</taxon>
        <taxon>Metazoa</taxon>
        <taxon>Chordata</taxon>
        <taxon>Craniata</taxon>
        <taxon>Vertebrata</taxon>
        <taxon>Euteleostomi</taxon>
        <taxon>Mammalia</taxon>
        <taxon>Eutheria</taxon>
        <taxon>Euarchontoglires</taxon>
        <taxon>Glires</taxon>
        <taxon>Rodentia</taxon>
        <taxon>Castorimorpha</taxon>
        <taxon>Castoridae</taxon>
        <taxon>Castor</taxon>
    </lineage>
</organism>
<dbReference type="EMBL" id="GFFW01001455">
    <property type="protein sequence ID" value="JAV43333.1"/>
    <property type="molecule type" value="Transcribed_RNA"/>
</dbReference>
<feature type="region of interest" description="Disordered" evidence="2">
    <location>
        <begin position="210"/>
        <end position="259"/>
    </location>
</feature>
<reference evidence="4" key="2">
    <citation type="submission" date="2023-09" db="UniProtKB">
        <authorList>
            <consortium name="Ensembl"/>
        </authorList>
    </citation>
    <scope>IDENTIFICATION</scope>
</reference>
<name>A0A250YI78_CASCN</name>
<dbReference type="InterPro" id="IPR026695">
    <property type="entry name" value="Ccdc71/71L"/>
</dbReference>